<evidence type="ECO:0000256" key="14">
    <source>
        <dbReference type="PROSITE-ProRule" id="PRU00110"/>
    </source>
</evidence>
<dbReference type="PANTHER" id="PTHR45339">
    <property type="entry name" value="HYBRID SIGNAL TRANSDUCTION HISTIDINE KINASE J"/>
    <property type="match status" value="1"/>
</dbReference>
<evidence type="ECO:0000256" key="10">
    <source>
        <dbReference type="ARBA" id="ARBA00022840"/>
    </source>
</evidence>
<dbReference type="PANTHER" id="PTHR45339:SF1">
    <property type="entry name" value="HYBRID SIGNAL TRANSDUCTION HISTIDINE KINASE J"/>
    <property type="match status" value="1"/>
</dbReference>
<dbReference type="SMART" id="SM00387">
    <property type="entry name" value="HATPase_c"/>
    <property type="match status" value="1"/>
</dbReference>
<feature type="modified residue" description="4-aspartylphosphate" evidence="15">
    <location>
        <position position="303"/>
    </location>
</feature>
<organism evidence="19 20">
    <name type="scientific">Paenibacillus baimaensis</name>
    <dbReference type="NCBI Taxonomy" id="2982185"/>
    <lineage>
        <taxon>Bacteria</taxon>
        <taxon>Bacillati</taxon>
        <taxon>Bacillota</taxon>
        <taxon>Bacilli</taxon>
        <taxon>Bacillales</taxon>
        <taxon>Paenibacillaceae</taxon>
        <taxon>Paenibacillus</taxon>
    </lineage>
</organism>
<dbReference type="Pfam" id="PF00512">
    <property type="entry name" value="HisKA"/>
    <property type="match status" value="1"/>
</dbReference>
<keyword evidence="6" id="KW-0808">Transferase</keyword>
<dbReference type="InterPro" id="IPR001789">
    <property type="entry name" value="Sig_transdc_resp-reg_receiver"/>
</dbReference>
<evidence type="ECO:0000256" key="6">
    <source>
        <dbReference type="ARBA" id="ARBA00022679"/>
    </source>
</evidence>
<dbReference type="PRINTS" id="PR00344">
    <property type="entry name" value="BCTRLSENSOR"/>
</dbReference>
<dbReference type="InterPro" id="IPR036641">
    <property type="entry name" value="HPT_dom_sf"/>
</dbReference>
<protein>
    <recommendedName>
        <fullName evidence="3">histidine kinase</fullName>
        <ecNumber evidence="3">2.7.13.3</ecNumber>
    </recommendedName>
</protein>
<evidence type="ECO:0000256" key="5">
    <source>
        <dbReference type="ARBA" id="ARBA00022553"/>
    </source>
</evidence>
<dbReference type="SUPFAM" id="SSF52172">
    <property type="entry name" value="CheY-like"/>
    <property type="match status" value="1"/>
</dbReference>
<keyword evidence="4" id="KW-1003">Cell membrane</keyword>
<dbReference type="InterPro" id="IPR004358">
    <property type="entry name" value="Sig_transdc_His_kin-like_C"/>
</dbReference>
<comment type="subcellular location">
    <subcellularLocation>
        <location evidence="2">Cell membrane</location>
        <topology evidence="2">Multi-pass membrane protein</topology>
    </subcellularLocation>
</comment>
<dbReference type="InterPro" id="IPR008207">
    <property type="entry name" value="Sig_transdc_His_kin_Hpt_dom"/>
</dbReference>
<evidence type="ECO:0000313" key="20">
    <source>
        <dbReference type="Proteomes" id="UP001652445"/>
    </source>
</evidence>
<evidence type="ECO:0000256" key="2">
    <source>
        <dbReference type="ARBA" id="ARBA00004651"/>
    </source>
</evidence>
<evidence type="ECO:0000256" key="1">
    <source>
        <dbReference type="ARBA" id="ARBA00000085"/>
    </source>
</evidence>
<keyword evidence="20" id="KW-1185">Reference proteome</keyword>
<dbReference type="Gene3D" id="3.40.50.2300">
    <property type="match status" value="1"/>
</dbReference>
<keyword evidence="12" id="KW-0902">Two-component regulatory system</keyword>
<dbReference type="EMBL" id="JAOQIO010000098">
    <property type="protein sequence ID" value="MCU6796126.1"/>
    <property type="molecule type" value="Genomic_DNA"/>
</dbReference>
<dbReference type="Gene3D" id="1.10.287.130">
    <property type="match status" value="1"/>
</dbReference>
<comment type="catalytic activity">
    <reaction evidence="1">
        <text>ATP + protein L-histidine = ADP + protein N-phospho-L-histidine.</text>
        <dbReference type="EC" id="2.7.13.3"/>
    </reaction>
</comment>
<dbReference type="GO" id="GO:0005524">
    <property type="term" value="F:ATP binding"/>
    <property type="evidence" value="ECO:0007669"/>
    <property type="project" value="UniProtKB-KW"/>
</dbReference>
<dbReference type="InterPro" id="IPR036890">
    <property type="entry name" value="HATPase_C_sf"/>
</dbReference>
<sequence>MSHEIRTPMNGIIAMAELLSYSNLSIAHKKSISIILDSSNMLLTIINDILDLSKIEAGQMRIQEVEFDLRELLDLILQLMIPRSQKRGNKLHIHIDPRIAPTLKGDPDRIRQILLNLIGNALKFTDQGQIDVRVRLLSASDKKQRLVFEVKDTGIGISEENRSKLFQPFFQADQSRTHKFSSTGLGLSISKKLLEIMKGRIGVESTDGVGSTFWFELELDIEACAKLQGAPAPEVVTPSQDLSILLNKDLSLPIMLAEDNQINQQVALLQLKKLGLTHVITVSNGAEACEEVQRRDFSLILMDNQMPVMNGFDASMKIREWETSHARSTRLPIIATTANAMQGDREKCLGAGMDDYITKPVNLATLKEVLLKWLPELPALETDSTEQTEAEDTLLNLCVIQEIMNLNDDGDNSMLAALFHLYGQDTPDKMKLLKQSVDDKDAVNLRIVAHDLKSASLSLGMNTLSRAFEKLETIGRSNCVTEACIGLITEVEQLYADTCDAFEQLLLENN</sequence>
<name>A0ABT2UN99_9BACL</name>
<dbReference type="InterPro" id="IPR036097">
    <property type="entry name" value="HisK_dim/P_sf"/>
</dbReference>
<feature type="domain" description="Response regulatory" evidence="17">
    <location>
        <begin position="253"/>
        <end position="374"/>
    </location>
</feature>
<evidence type="ECO:0000256" key="9">
    <source>
        <dbReference type="ARBA" id="ARBA00022777"/>
    </source>
</evidence>
<dbReference type="InterPro" id="IPR003661">
    <property type="entry name" value="HisK_dim/P_dom"/>
</dbReference>
<dbReference type="RefSeq" id="WP_262686964.1">
    <property type="nucleotide sequence ID" value="NZ_JAOQIO010000098.1"/>
</dbReference>
<dbReference type="Proteomes" id="UP001652445">
    <property type="component" value="Unassembled WGS sequence"/>
</dbReference>
<accession>A0ABT2UN99</accession>
<comment type="caution">
    <text evidence="19">The sequence shown here is derived from an EMBL/GenBank/DDBJ whole genome shotgun (WGS) entry which is preliminary data.</text>
</comment>
<dbReference type="SMART" id="SM00448">
    <property type="entry name" value="REC"/>
    <property type="match status" value="1"/>
</dbReference>
<evidence type="ECO:0000313" key="19">
    <source>
        <dbReference type="EMBL" id="MCU6796126.1"/>
    </source>
</evidence>
<keyword evidence="11" id="KW-1133">Transmembrane helix</keyword>
<evidence type="ECO:0000259" key="18">
    <source>
        <dbReference type="PROSITE" id="PS50894"/>
    </source>
</evidence>
<keyword evidence="9" id="KW-0418">Kinase</keyword>
<feature type="domain" description="HPt" evidence="18">
    <location>
        <begin position="411"/>
        <end position="509"/>
    </location>
</feature>
<dbReference type="SUPFAM" id="SSF55874">
    <property type="entry name" value="ATPase domain of HSP90 chaperone/DNA topoisomerase II/histidine kinase"/>
    <property type="match status" value="1"/>
</dbReference>
<evidence type="ECO:0000259" key="16">
    <source>
        <dbReference type="PROSITE" id="PS50109"/>
    </source>
</evidence>
<evidence type="ECO:0000259" key="17">
    <source>
        <dbReference type="PROSITE" id="PS50110"/>
    </source>
</evidence>
<proteinExistence type="predicted"/>
<dbReference type="PROSITE" id="PS50110">
    <property type="entry name" value="RESPONSE_REGULATORY"/>
    <property type="match status" value="1"/>
</dbReference>
<feature type="domain" description="Histidine kinase" evidence="16">
    <location>
        <begin position="1"/>
        <end position="221"/>
    </location>
</feature>
<keyword evidence="10 19" id="KW-0067">ATP-binding</keyword>
<dbReference type="Pfam" id="PF00072">
    <property type="entry name" value="Response_reg"/>
    <property type="match status" value="1"/>
</dbReference>
<dbReference type="Pfam" id="PF01627">
    <property type="entry name" value="Hpt"/>
    <property type="match status" value="1"/>
</dbReference>
<dbReference type="CDD" id="cd16922">
    <property type="entry name" value="HATPase_EvgS-ArcB-TorS-like"/>
    <property type="match status" value="1"/>
</dbReference>
<dbReference type="CDD" id="cd17546">
    <property type="entry name" value="REC_hyHK_CKI1_RcsC-like"/>
    <property type="match status" value="1"/>
</dbReference>
<dbReference type="EC" id="2.7.13.3" evidence="3"/>
<dbReference type="Gene3D" id="1.20.120.160">
    <property type="entry name" value="HPT domain"/>
    <property type="match status" value="1"/>
</dbReference>
<dbReference type="InterPro" id="IPR005467">
    <property type="entry name" value="His_kinase_dom"/>
</dbReference>
<keyword evidence="13" id="KW-0472">Membrane</keyword>
<dbReference type="Pfam" id="PF02518">
    <property type="entry name" value="HATPase_c"/>
    <property type="match status" value="1"/>
</dbReference>
<evidence type="ECO:0000256" key="11">
    <source>
        <dbReference type="ARBA" id="ARBA00022989"/>
    </source>
</evidence>
<dbReference type="SUPFAM" id="SSF47384">
    <property type="entry name" value="Homodimeric domain of signal transducing histidine kinase"/>
    <property type="match status" value="1"/>
</dbReference>
<dbReference type="PROSITE" id="PS50894">
    <property type="entry name" value="HPT"/>
    <property type="match status" value="1"/>
</dbReference>
<evidence type="ECO:0000256" key="8">
    <source>
        <dbReference type="ARBA" id="ARBA00022741"/>
    </source>
</evidence>
<keyword evidence="8" id="KW-0547">Nucleotide-binding</keyword>
<dbReference type="Gene3D" id="3.30.565.10">
    <property type="entry name" value="Histidine kinase-like ATPase, C-terminal domain"/>
    <property type="match status" value="1"/>
</dbReference>
<dbReference type="CDD" id="cd00082">
    <property type="entry name" value="HisKA"/>
    <property type="match status" value="1"/>
</dbReference>
<gene>
    <name evidence="19" type="ORF">OB236_28795</name>
</gene>
<evidence type="ECO:0000256" key="12">
    <source>
        <dbReference type="ARBA" id="ARBA00023012"/>
    </source>
</evidence>
<dbReference type="SMART" id="SM00388">
    <property type="entry name" value="HisKA"/>
    <property type="match status" value="1"/>
</dbReference>
<evidence type="ECO:0000256" key="4">
    <source>
        <dbReference type="ARBA" id="ARBA00022475"/>
    </source>
</evidence>
<evidence type="ECO:0000256" key="15">
    <source>
        <dbReference type="PROSITE-ProRule" id="PRU00169"/>
    </source>
</evidence>
<dbReference type="PROSITE" id="PS50109">
    <property type="entry name" value="HIS_KIN"/>
    <property type="match status" value="1"/>
</dbReference>
<dbReference type="SUPFAM" id="SSF47226">
    <property type="entry name" value="Histidine-containing phosphotransfer domain, HPT domain"/>
    <property type="match status" value="1"/>
</dbReference>
<keyword evidence="7" id="KW-0812">Transmembrane</keyword>
<evidence type="ECO:0000256" key="13">
    <source>
        <dbReference type="ARBA" id="ARBA00023136"/>
    </source>
</evidence>
<evidence type="ECO:0000256" key="7">
    <source>
        <dbReference type="ARBA" id="ARBA00022692"/>
    </source>
</evidence>
<dbReference type="InterPro" id="IPR003594">
    <property type="entry name" value="HATPase_dom"/>
</dbReference>
<feature type="modified residue" description="Phosphohistidine" evidence="14">
    <location>
        <position position="450"/>
    </location>
</feature>
<evidence type="ECO:0000256" key="3">
    <source>
        <dbReference type="ARBA" id="ARBA00012438"/>
    </source>
</evidence>
<keyword evidence="5 15" id="KW-0597">Phosphoprotein</keyword>
<reference evidence="19 20" key="1">
    <citation type="submission" date="2022-09" db="EMBL/GenBank/DDBJ databases">
        <authorList>
            <person name="Han X.L."/>
            <person name="Wang Q."/>
            <person name="Lu T."/>
        </authorList>
    </citation>
    <scope>NUCLEOTIDE SEQUENCE [LARGE SCALE GENOMIC DNA]</scope>
    <source>
        <strain evidence="19 20">WQ 127069</strain>
    </source>
</reference>
<dbReference type="InterPro" id="IPR011006">
    <property type="entry name" value="CheY-like_superfamily"/>
</dbReference>